<sequence>MRTAAIGKPTHEGRQAQRQVGRREQRNLGGVKLEEGLHHTSALPAVAERQIEGKGIRHDHTQQTIRTVVAVGTLEQQEQDRTVLLLSTFLEVRGDEPHTKTNKVPVVFDVGCERSFITEEIVQQLGFEATPKEPLTIDGFGGTHITHCTSARVKLKMKRTDGRLFTMFANSIPRLVSEIAIARLTEKTLWRIRSTRNITLPTVMLKQQILVGADYSHKIFRGSASTKLPSGFHLIRTCLGDMISGQGRSNRHGTSSKIKLANRYCCNVASAKDELGKFSSQERRKNKSGRSQNVQRSRAKKASEYATPPRSVGRRKGDATDNKKQRICETPGRQESAGRRNGGRGRDQNQA</sequence>
<feature type="domain" description="DUF1758" evidence="2">
    <location>
        <begin position="103"/>
        <end position="246"/>
    </location>
</feature>
<dbReference type="AlphaFoldDB" id="A0A915CIP0"/>
<protein>
    <submittedName>
        <fullName evidence="4">Peptidase aspartic putative domain-containing protein</fullName>
    </submittedName>
</protein>
<evidence type="ECO:0000256" key="1">
    <source>
        <dbReference type="SAM" id="MobiDB-lite"/>
    </source>
</evidence>
<evidence type="ECO:0000313" key="3">
    <source>
        <dbReference type="Proteomes" id="UP000887569"/>
    </source>
</evidence>
<accession>A0A915CIP0</accession>
<proteinExistence type="predicted"/>
<feature type="compositionally biased region" description="Basic and acidic residues" evidence="1">
    <location>
        <begin position="9"/>
        <end position="23"/>
    </location>
</feature>
<organism evidence="3 4">
    <name type="scientific">Parascaris univalens</name>
    <name type="common">Nematode worm</name>
    <dbReference type="NCBI Taxonomy" id="6257"/>
    <lineage>
        <taxon>Eukaryota</taxon>
        <taxon>Metazoa</taxon>
        <taxon>Ecdysozoa</taxon>
        <taxon>Nematoda</taxon>
        <taxon>Chromadorea</taxon>
        <taxon>Rhabditida</taxon>
        <taxon>Spirurina</taxon>
        <taxon>Ascaridomorpha</taxon>
        <taxon>Ascaridoidea</taxon>
        <taxon>Ascarididae</taxon>
        <taxon>Parascaris</taxon>
    </lineage>
</organism>
<dbReference type="InterPro" id="IPR008737">
    <property type="entry name" value="DUF1758"/>
</dbReference>
<dbReference type="Pfam" id="PF05585">
    <property type="entry name" value="DUF1758"/>
    <property type="match status" value="1"/>
</dbReference>
<name>A0A915CIP0_PARUN</name>
<dbReference type="Proteomes" id="UP000887569">
    <property type="component" value="Unplaced"/>
</dbReference>
<evidence type="ECO:0000259" key="2">
    <source>
        <dbReference type="Pfam" id="PF05585"/>
    </source>
</evidence>
<reference evidence="4" key="1">
    <citation type="submission" date="2022-11" db="UniProtKB">
        <authorList>
            <consortium name="WormBaseParasite"/>
        </authorList>
    </citation>
    <scope>IDENTIFICATION</scope>
</reference>
<keyword evidence="3" id="KW-1185">Reference proteome</keyword>
<dbReference type="WBParaSite" id="PgR238X_g002_t01">
    <property type="protein sequence ID" value="PgR238X_g002_t01"/>
    <property type="gene ID" value="PgR238X_g002"/>
</dbReference>
<feature type="compositionally biased region" description="Basic and acidic residues" evidence="1">
    <location>
        <begin position="315"/>
        <end position="327"/>
    </location>
</feature>
<feature type="region of interest" description="Disordered" evidence="1">
    <location>
        <begin position="1"/>
        <end position="23"/>
    </location>
</feature>
<feature type="region of interest" description="Disordered" evidence="1">
    <location>
        <begin position="277"/>
        <end position="351"/>
    </location>
</feature>
<evidence type="ECO:0000313" key="4">
    <source>
        <dbReference type="WBParaSite" id="PgR238X_g002_t01"/>
    </source>
</evidence>